<sequence length="263" mass="30755">MKMSLPLLETSLSGVIYSNLAFLMDEKILTSDDRCEVTAIEYANLRMPGFAPLLHRLFLSLQDTDKKEEFKAYHQVMALIQDLETNQKDGFYWVIFADSNKKLREENQNILTEVLTHVFILEKQGEKMSLVHTYVNIGNRRIIGIPLFCQDRAEIVKRMTGISRLLSFSEKVATWNPEKWYTWLKHLELPLVHLPSYLKIHYPRCMWGFVEVSNKGSLHEIVNLAPSINLSSQGHLTRKNNILPLYLRILRIRYEEQYISRLA</sequence>
<evidence type="ECO:0000313" key="1">
    <source>
        <dbReference type="EMBL" id="SOB73959.1"/>
    </source>
</evidence>
<reference evidence="1" key="1">
    <citation type="submission" date="2017-08" db="EMBL/GenBank/DDBJ databases">
        <authorList>
            <person name="de Groot N.N."/>
        </authorList>
    </citation>
    <scope>NUCLEOTIDE SEQUENCE</scope>
</reference>
<name>A0A285PWH0_9VIRU</name>
<organism evidence="1">
    <name type="scientific">Cedratvirus lausannensis</name>
    <dbReference type="NCBI Taxonomy" id="2023205"/>
    <lineage>
        <taxon>Viruses</taxon>
        <taxon>Pithoviruses</taxon>
        <taxon>Orthocedratvirinae</taxon>
        <taxon>Alphacedratvirus</taxon>
        <taxon>Alphacedratvirus francolausannense</taxon>
    </lineage>
</organism>
<dbReference type="EMBL" id="LT907979">
    <property type="protein sequence ID" value="SOB73959.1"/>
    <property type="molecule type" value="Genomic_DNA"/>
</dbReference>
<evidence type="ECO:0000313" key="2">
    <source>
        <dbReference type="Proteomes" id="UP000274850"/>
    </source>
</evidence>
<gene>
    <name evidence="1" type="ORF">BQ9231_00076</name>
</gene>
<keyword evidence="2" id="KW-1185">Reference proteome</keyword>
<accession>A0A285PWH0</accession>
<dbReference type="Proteomes" id="UP000274850">
    <property type="component" value="Segment"/>
</dbReference>
<proteinExistence type="predicted"/>
<protein>
    <submittedName>
        <fullName evidence="1">Uncharacterized protein</fullName>
    </submittedName>
</protein>